<evidence type="ECO:0000313" key="1">
    <source>
        <dbReference type="Proteomes" id="UP000189701"/>
    </source>
</evidence>
<gene>
    <name evidence="2" type="primary">LOC104220815</name>
</gene>
<sequence length="107" mass="11930">LHLKAKRKLGFITGTCIKTSFEADLHEECEICNAIVHSWIMNSVSKDLLSGIIYASDAHAAWEDLKERFDKDLYSGIVKGIGKETDGLYLLNGRGTWQLVVAFISTL</sequence>
<keyword evidence="1" id="KW-1185">Reference proteome</keyword>
<dbReference type="AlphaFoldDB" id="A0A1U7VQ78"/>
<dbReference type="PANTHER" id="PTHR37610:SF86">
    <property type="entry name" value="RETROTRANSPOSON COPIA-LIKE N-TERMINAL DOMAIN-CONTAINING PROTEIN"/>
    <property type="match status" value="1"/>
</dbReference>
<name>A0A1U7VQ78_NICSY</name>
<evidence type="ECO:0000313" key="2">
    <source>
        <dbReference type="RefSeq" id="XP_009770067.1"/>
    </source>
</evidence>
<dbReference type="Proteomes" id="UP000189701">
    <property type="component" value="Unplaced"/>
</dbReference>
<reference evidence="1" key="1">
    <citation type="journal article" date="2013" name="Genome Biol.">
        <title>Reference genomes and transcriptomes of Nicotiana sylvestris and Nicotiana tomentosiformis.</title>
        <authorList>
            <person name="Sierro N."/>
            <person name="Battey J.N."/>
            <person name="Ouadi S."/>
            <person name="Bovet L."/>
            <person name="Goepfert S."/>
            <person name="Bakaher N."/>
            <person name="Peitsch M.C."/>
            <person name="Ivanov N.V."/>
        </authorList>
    </citation>
    <scope>NUCLEOTIDE SEQUENCE [LARGE SCALE GENOMIC DNA]</scope>
</reference>
<feature type="non-terminal residue" evidence="2">
    <location>
        <position position="1"/>
    </location>
</feature>
<accession>A0A1U7VQ78</accession>
<dbReference type="PANTHER" id="PTHR37610">
    <property type="entry name" value="CCHC-TYPE DOMAIN-CONTAINING PROTEIN"/>
    <property type="match status" value="1"/>
</dbReference>
<reference evidence="2" key="2">
    <citation type="submission" date="2025-08" db="UniProtKB">
        <authorList>
            <consortium name="RefSeq"/>
        </authorList>
    </citation>
    <scope>IDENTIFICATION</scope>
    <source>
        <tissue evidence="2">Leaf</tissue>
    </source>
</reference>
<proteinExistence type="predicted"/>
<dbReference type="RefSeq" id="XP_009770067.1">
    <property type="nucleotide sequence ID" value="XM_009771765.1"/>
</dbReference>
<organism evidence="1 2">
    <name type="scientific">Nicotiana sylvestris</name>
    <name type="common">Wood tobacco</name>
    <name type="synonym">South American tobacco</name>
    <dbReference type="NCBI Taxonomy" id="4096"/>
    <lineage>
        <taxon>Eukaryota</taxon>
        <taxon>Viridiplantae</taxon>
        <taxon>Streptophyta</taxon>
        <taxon>Embryophyta</taxon>
        <taxon>Tracheophyta</taxon>
        <taxon>Spermatophyta</taxon>
        <taxon>Magnoliopsida</taxon>
        <taxon>eudicotyledons</taxon>
        <taxon>Gunneridae</taxon>
        <taxon>Pentapetalae</taxon>
        <taxon>asterids</taxon>
        <taxon>lamiids</taxon>
        <taxon>Solanales</taxon>
        <taxon>Solanaceae</taxon>
        <taxon>Nicotianoideae</taxon>
        <taxon>Nicotianeae</taxon>
        <taxon>Nicotiana</taxon>
    </lineage>
</organism>
<protein>
    <submittedName>
        <fullName evidence="2">Uncharacterized protein LOC104220815</fullName>
    </submittedName>
</protein>